<evidence type="ECO:0000313" key="2">
    <source>
        <dbReference type="EMBL" id="TQM63166.1"/>
    </source>
</evidence>
<keyword evidence="1" id="KW-0812">Transmembrane</keyword>
<accession>A0A543HXU1</accession>
<comment type="caution">
    <text evidence="2">The sequence shown here is derived from an EMBL/GenBank/DDBJ whole genome shotgun (WGS) entry which is preliminary data.</text>
</comment>
<gene>
    <name evidence="2" type="ORF">FB466_1420</name>
</gene>
<proteinExistence type="predicted"/>
<evidence type="ECO:0000313" key="3">
    <source>
        <dbReference type="Proteomes" id="UP000318331"/>
    </source>
</evidence>
<sequence>MTDVTTLPVRTRPTYGVGSIAVAGLFALVYAYDVWAAWGNLIGISNVASSLGGEVVWWGWVILVASAALPVVVFLLALWLGRRRALAVRALVFCAGLAVISVTTLDILNRFQLGAFFT</sequence>
<organism evidence="2 3">
    <name type="scientific">Klugiella xanthotipulae</name>
    <dbReference type="NCBI Taxonomy" id="244735"/>
    <lineage>
        <taxon>Bacteria</taxon>
        <taxon>Bacillati</taxon>
        <taxon>Actinomycetota</taxon>
        <taxon>Actinomycetes</taxon>
        <taxon>Micrococcales</taxon>
        <taxon>Microbacteriaceae</taxon>
        <taxon>Klugiella</taxon>
    </lineage>
</organism>
<feature type="transmembrane region" description="Helical" evidence="1">
    <location>
        <begin position="15"/>
        <end position="35"/>
    </location>
</feature>
<dbReference type="AlphaFoldDB" id="A0A543HXU1"/>
<dbReference type="EMBL" id="VFPN01000002">
    <property type="protein sequence ID" value="TQM63166.1"/>
    <property type="molecule type" value="Genomic_DNA"/>
</dbReference>
<reference evidence="2 3" key="1">
    <citation type="submission" date="2019-06" db="EMBL/GenBank/DDBJ databases">
        <title>Sequencing the genomes of 1000 actinobacteria strains.</title>
        <authorList>
            <person name="Klenk H.-P."/>
        </authorList>
    </citation>
    <scope>NUCLEOTIDE SEQUENCE [LARGE SCALE GENOMIC DNA]</scope>
    <source>
        <strain evidence="2 3">DSM 18031</strain>
    </source>
</reference>
<feature type="transmembrane region" description="Helical" evidence="1">
    <location>
        <begin position="55"/>
        <end position="79"/>
    </location>
</feature>
<protein>
    <submittedName>
        <fullName evidence="2">Uncharacterized protein</fullName>
    </submittedName>
</protein>
<dbReference type="Proteomes" id="UP000318331">
    <property type="component" value="Unassembled WGS sequence"/>
</dbReference>
<feature type="transmembrane region" description="Helical" evidence="1">
    <location>
        <begin position="86"/>
        <end position="108"/>
    </location>
</feature>
<keyword evidence="1" id="KW-0472">Membrane</keyword>
<dbReference type="OrthoDB" id="5116782at2"/>
<dbReference type="RefSeq" id="WP_141917106.1">
    <property type="nucleotide sequence ID" value="NZ_BAAAYS010000021.1"/>
</dbReference>
<evidence type="ECO:0000256" key="1">
    <source>
        <dbReference type="SAM" id="Phobius"/>
    </source>
</evidence>
<name>A0A543HXU1_9MICO</name>
<keyword evidence="3" id="KW-1185">Reference proteome</keyword>
<keyword evidence="1" id="KW-1133">Transmembrane helix</keyword>